<evidence type="ECO:0000256" key="1">
    <source>
        <dbReference type="ARBA" id="ARBA00003832"/>
    </source>
</evidence>
<keyword evidence="8" id="KW-1015">Disulfide bond</keyword>
<comment type="function">
    <text evidence="1">Probable ion channel inhibitor.</text>
</comment>
<keyword evidence="7" id="KW-0872">Ion channel impairing toxin</keyword>
<sequence>MKTTILVVILGLTLLFALSAATELKDEERDCKGFQVKCKKDSECCSSYVCGSQWKWCVYPSPFGR</sequence>
<dbReference type="EMBL" id="EU233862">
    <property type="protein sequence ID" value="ABY71681.1"/>
    <property type="molecule type" value="mRNA"/>
</dbReference>
<dbReference type="PROSITE" id="PS60021">
    <property type="entry name" value="HWTX_1"/>
    <property type="match status" value="1"/>
</dbReference>
<keyword evidence="3" id="KW-0964">Secreted</keyword>
<evidence type="ECO:0000256" key="6">
    <source>
        <dbReference type="ARBA" id="ARBA00022854"/>
    </source>
</evidence>
<evidence type="ECO:0000256" key="4">
    <source>
        <dbReference type="ARBA" id="ARBA00022656"/>
    </source>
</evidence>
<dbReference type="GO" id="GO:0005576">
    <property type="term" value="C:extracellular region"/>
    <property type="evidence" value="ECO:0007669"/>
    <property type="project" value="UniProtKB-SubCell"/>
</dbReference>
<dbReference type="GO" id="GO:0090729">
    <property type="term" value="F:toxin activity"/>
    <property type="evidence" value="ECO:0007669"/>
    <property type="project" value="UniProtKB-KW"/>
</dbReference>
<evidence type="ECO:0000256" key="9">
    <source>
        <dbReference type="SAM" id="SignalP"/>
    </source>
</evidence>
<accession>B1P1D1</accession>
<feature type="signal peptide" evidence="9">
    <location>
        <begin position="1"/>
        <end position="21"/>
    </location>
</feature>
<keyword evidence="6" id="KW-0960">Knottin</keyword>
<protein>
    <submittedName>
        <fullName evidence="10">Cystine knot toxin</fullName>
    </submittedName>
</protein>
<dbReference type="ArachnoServer" id="AS000810">
    <property type="toxin name" value="U11-theraphotoxin-Cg1a"/>
</dbReference>
<dbReference type="GO" id="GO:0008200">
    <property type="term" value="F:ion channel inhibitor activity"/>
    <property type="evidence" value="ECO:0007669"/>
    <property type="project" value="InterPro"/>
</dbReference>
<dbReference type="SUPFAM" id="SSF57059">
    <property type="entry name" value="omega toxin-like"/>
    <property type="match status" value="1"/>
</dbReference>
<organism evidence="10">
    <name type="scientific">Chilobrachys guangxiensis</name>
    <name type="common">Chinese earth tiger tarantula</name>
    <name type="synonym">Chilobrachys jingzhao</name>
    <dbReference type="NCBI Taxonomy" id="278060"/>
    <lineage>
        <taxon>Eukaryota</taxon>
        <taxon>Metazoa</taxon>
        <taxon>Ecdysozoa</taxon>
        <taxon>Arthropoda</taxon>
        <taxon>Chelicerata</taxon>
        <taxon>Arachnida</taxon>
        <taxon>Araneae</taxon>
        <taxon>Mygalomorphae</taxon>
        <taxon>Avicularoidea</taxon>
        <taxon>Theraphosidae</taxon>
        <taxon>Chilobrachys</taxon>
    </lineage>
</organism>
<evidence type="ECO:0000313" key="10">
    <source>
        <dbReference type="EMBL" id="ABY71681.1"/>
    </source>
</evidence>
<keyword evidence="5 9" id="KW-0732">Signal</keyword>
<feature type="chain" id="PRO_5002767841" evidence="9">
    <location>
        <begin position="22"/>
        <end position="65"/>
    </location>
</feature>
<comment type="subcellular location">
    <subcellularLocation>
        <location evidence="2">Secreted</location>
    </subcellularLocation>
</comment>
<dbReference type="AlphaFoldDB" id="B1P1D1"/>
<proteinExistence type="evidence at transcript level"/>
<keyword evidence="4" id="KW-0800">Toxin</keyword>
<evidence type="ECO:0000256" key="7">
    <source>
        <dbReference type="ARBA" id="ARBA00022872"/>
    </source>
</evidence>
<dbReference type="Pfam" id="PF07740">
    <property type="entry name" value="Toxin_12"/>
    <property type="match status" value="1"/>
</dbReference>
<evidence type="ECO:0000256" key="3">
    <source>
        <dbReference type="ARBA" id="ARBA00022525"/>
    </source>
</evidence>
<dbReference type="InterPro" id="IPR013140">
    <property type="entry name" value="Huwentoxin_CS1"/>
</dbReference>
<name>B1P1D1_CHIGU</name>
<evidence type="ECO:0000256" key="8">
    <source>
        <dbReference type="ARBA" id="ARBA00023157"/>
    </source>
</evidence>
<reference evidence="10" key="1">
    <citation type="journal article" date="2008" name="Cell. Mol. Life Sci.">
        <title>Molecular diversity and evolution of cystine knot toxins of the tarantula Chilobrachys jingzhao.</title>
        <authorList>
            <person name="Chen J."/>
            <person name="Deng M."/>
            <person name="He Q."/>
            <person name="Meng E."/>
            <person name="Jiang L."/>
            <person name="Liao Z."/>
            <person name="Rong M."/>
            <person name="Liang S."/>
        </authorList>
    </citation>
    <scope>NUCLEOTIDE SEQUENCE</scope>
    <source>
        <tissue evidence="10">Venom gland</tissue>
    </source>
</reference>
<evidence type="ECO:0000256" key="5">
    <source>
        <dbReference type="ARBA" id="ARBA00022729"/>
    </source>
</evidence>
<gene>
    <name evidence="10" type="primary">JZTX-16</name>
</gene>
<dbReference type="InterPro" id="IPR011696">
    <property type="entry name" value="Huwentoxin-1"/>
</dbReference>
<evidence type="ECO:0000256" key="2">
    <source>
        <dbReference type="ARBA" id="ARBA00004613"/>
    </source>
</evidence>